<evidence type="ECO:0000313" key="1">
    <source>
        <dbReference type="EMBL" id="OHE94510.1"/>
    </source>
</evidence>
<organism evidence="1 2">
    <name type="scientific">Colletotrichum orchidophilum</name>
    <dbReference type="NCBI Taxonomy" id="1209926"/>
    <lineage>
        <taxon>Eukaryota</taxon>
        <taxon>Fungi</taxon>
        <taxon>Dikarya</taxon>
        <taxon>Ascomycota</taxon>
        <taxon>Pezizomycotina</taxon>
        <taxon>Sordariomycetes</taxon>
        <taxon>Hypocreomycetidae</taxon>
        <taxon>Glomerellales</taxon>
        <taxon>Glomerellaceae</taxon>
        <taxon>Colletotrichum</taxon>
    </lineage>
</organism>
<dbReference type="AlphaFoldDB" id="A0A1G4AZB5"/>
<dbReference type="EMBL" id="MJBS01000099">
    <property type="protein sequence ID" value="OHE94510.1"/>
    <property type="molecule type" value="Genomic_DNA"/>
</dbReference>
<reference evidence="1 2" key="1">
    <citation type="submission" date="2016-09" db="EMBL/GenBank/DDBJ databases">
        <authorList>
            <person name="Capua I."/>
            <person name="De Benedictis P."/>
            <person name="Joannis T."/>
            <person name="Lombin L.H."/>
            <person name="Cattoli G."/>
        </authorList>
    </citation>
    <scope>NUCLEOTIDE SEQUENCE [LARGE SCALE GENOMIC DNA]</scope>
    <source>
        <strain evidence="1 2">IMI 309357</strain>
    </source>
</reference>
<sequence>MRLFCKGCWCDNPWAACVCSVTYPQRLDPCVLQTEQHRNSHRESVVPKSLFGISLA</sequence>
<accession>A0A1G4AZB5</accession>
<dbReference type="RefSeq" id="XP_022471672.1">
    <property type="nucleotide sequence ID" value="XM_022621858.1"/>
</dbReference>
<evidence type="ECO:0000313" key="2">
    <source>
        <dbReference type="Proteomes" id="UP000176998"/>
    </source>
</evidence>
<dbReference type="Proteomes" id="UP000176998">
    <property type="component" value="Unassembled WGS sequence"/>
</dbReference>
<protein>
    <submittedName>
        <fullName evidence="1">Uncharacterized protein</fullName>
    </submittedName>
</protein>
<comment type="caution">
    <text evidence="1">The sequence shown here is derived from an EMBL/GenBank/DDBJ whole genome shotgun (WGS) entry which is preliminary data.</text>
</comment>
<gene>
    <name evidence="1" type="ORF">CORC01_10230</name>
</gene>
<proteinExistence type="predicted"/>
<dbReference type="GeneID" id="34563368"/>
<keyword evidence="2" id="KW-1185">Reference proteome</keyword>
<name>A0A1G4AZB5_9PEZI</name>